<proteinExistence type="predicted"/>
<name>A0A942E0G5_9HYPH</name>
<evidence type="ECO:0000313" key="2">
    <source>
        <dbReference type="EMBL" id="MBS3651091.1"/>
    </source>
</evidence>
<reference evidence="2" key="1">
    <citation type="submission" date="2021-04" db="EMBL/GenBank/DDBJ databases">
        <title>Pseudaminobacter soli sp. nov., isolated from paddy soil contaminated by heavy metals.</title>
        <authorList>
            <person name="Zhang K."/>
        </authorList>
    </citation>
    <scope>NUCLEOTIDE SEQUENCE</scope>
    <source>
        <strain evidence="2">19-2017</strain>
    </source>
</reference>
<dbReference type="Proteomes" id="UP000680348">
    <property type="component" value="Unassembled WGS sequence"/>
</dbReference>
<comment type="caution">
    <text evidence="2">The sequence shown here is derived from an EMBL/GenBank/DDBJ whole genome shotgun (WGS) entry which is preliminary data.</text>
</comment>
<evidence type="ECO:0000256" key="1">
    <source>
        <dbReference type="SAM" id="MobiDB-lite"/>
    </source>
</evidence>
<evidence type="ECO:0000313" key="3">
    <source>
        <dbReference type="Proteomes" id="UP000680348"/>
    </source>
</evidence>
<organism evidence="2 3">
    <name type="scientific">Pseudaminobacter soli</name>
    <name type="common">ex Zhang et al. 2022</name>
    <dbReference type="NCBI Taxonomy" id="2831468"/>
    <lineage>
        <taxon>Bacteria</taxon>
        <taxon>Pseudomonadati</taxon>
        <taxon>Pseudomonadota</taxon>
        <taxon>Alphaproteobacteria</taxon>
        <taxon>Hyphomicrobiales</taxon>
        <taxon>Phyllobacteriaceae</taxon>
        <taxon>Pseudaminobacter</taxon>
    </lineage>
</organism>
<sequence length="67" mass="7239">MSQKPIEQRSCASSSNEDLRVISEFAERNGISVDQARQVTNIFRPRMSRSGSASAADARTPVLEGAA</sequence>
<keyword evidence="3" id="KW-1185">Reference proteome</keyword>
<dbReference type="RefSeq" id="WP_188256649.1">
    <property type="nucleotide sequence ID" value="NZ_JABVCF010000012.1"/>
</dbReference>
<feature type="compositionally biased region" description="Low complexity" evidence="1">
    <location>
        <begin position="45"/>
        <end position="59"/>
    </location>
</feature>
<protein>
    <submittedName>
        <fullName evidence="2">Uncharacterized protein</fullName>
    </submittedName>
</protein>
<dbReference type="AlphaFoldDB" id="A0A942E0G5"/>
<dbReference type="EMBL" id="JAGWCR010000012">
    <property type="protein sequence ID" value="MBS3651091.1"/>
    <property type="molecule type" value="Genomic_DNA"/>
</dbReference>
<accession>A0A942E0G5</accession>
<feature type="region of interest" description="Disordered" evidence="1">
    <location>
        <begin position="45"/>
        <end position="67"/>
    </location>
</feature>
<gene>
    <name evidence="2" type="ORF">KEU06_20985</name>
</gene>